<protein>
    <recommendedName>
        <fullName evidence="1">DUF2061 domain-containing protein</fullName>
    </recommendedName>
</protein>
<reference evidence="2 3" key="1">
    <citation type="submission" date="2017-07" db="EMBL/GenBank/DDBJ databases">
        <authorList>
            <person name="Sun Z.S."/>
            <person name="Albrecht U."/>
            <person name="Echele G."/>
            <person name="Lee C.C."/>
        </authorList>
    </citation>
    <scope>NUCLEOTIDE SEQUENCE [LARGE SCALE GENOMIC DNA]</scope>
    <source>
        <strain evidence="3">type strain: KCTC 22618</strain>
    </source>
</reference>
<name>A0A238UDA3_9FLAO</name>
<dbReference type="EMBL" id="LT899436">
    <property type="protein sequence ID" value="SNR17173.1"/>
    <property type="molecule type" value="Genomic_DNA"/>
</dbReference>
<evidence type="ECO:0000313" key="3">
    <source>
        <dbReference type="Proteomes" id="UP000215214"/>
    </source>
</evidence>
<proteinExistence type="predicted"/>
<accession>A0A238UDA3</accession>
<sequence length="84" mass="9800">MIIEQVIEDKSNFKEDRYSEKPIRSIIKSISWRAVGTIDTIVISWLITGEVDTALSIGGIELVTKMLLYFFHERVWNSIKWGRK</sequence>
<dbReference type="InterPro" id="IPR018638">
    <property type="entry name" value="DUF2061_membrane"/>
</dbReference>
<evidence type="ECO:0000313" key="2">
    <source>
        <dbReference type="EMBL" id="SNR17173.1"/>
    </source>
</evidence>
<dbReference type="OrthoDB" id="197461at2"/>
<dbReference type="Proteomes" id="UP000215214">
    <property type="component" value="Chromosome TJEJU"/>
</dbReference>
<dbReference type="RefSeq" id="WP_095074199.1">
    <property type="nucleotide sequence ID" value="NZ_LT899436.1"/>
</dbReference>
<keyword evidence="3" id="KW-1185">Reference proteome</keyword>
<dbReference type="AlphaFoldDB" id="A0A238UDA3"/>
<dbReference type="KEGG" id="tje:TJEJU_3529"/>
<feature type="domain" description="DUF2061" evidence="1">
    <location>
        <begin position="26"/>
        <end position="77"/>
    </location>
</feature>
<organism evidence="2 3">
    <name type="scientific">Tenacibaculum jejuense</name>
    <dbReference type="NCBI Taxonomy" id="584609"/>
    <lineage>
        <taxon>Bacteria</taxon>
        <taxon>Pseudomonadati</taxon>
        <taxon>Bacteroidota</taxon>
        <taxon>Flavobacteriia</taxon>
        <taxon>Flavobacteriales</taxon>
        <taxon>Flavobacteriaceae</taxon>
        <taxon>Tenacibaculum</taxon>
    </lineage>
</organism>
<dbReference type="Pfam" id="PF09834">
    <property type="entry name" value="DUF2061"/>
    <property type="match status" value="1"/>
</dbReference>
<gene>
    <name evidence="2" type="ORF">TJEJU_3529</name>
</gene>
<evidence type="ECO:0000259" key="1">
    <source>
        <dbReference type="Pfam" id="PF09834"/>
    </source>
</evidence>